<name>A0A841R707_9SPIO</name>
<keyword evidence="3" id="KW-1185">Reference proteome</keyword>
<keyword evidence="1" id="KW-0812">Transmembrane</keyword>
<dbReference type="SMART" id="SM00028">
    <property type="entry name" value="TPR"/>
    <property type="match status" value="4"/>
</dbReference>
<dbReference type="EMBL" id="JACHGJ010000001">
    <property type="protein sequence ID" value="MBB6478548.1"/>
    <property type="molecule type" value="Genomic_DNA"/>
</dbReference>
<evidence type="ECO:0000256" key="1">
    <source>
        <dbReference type="SAM" id="Phobius"/>
    </source>
</evidence>
<dbReference type="Gene3D" id="1.25.40.10">
    <property type="entry name" value="Tetratricopeptide repeat domain"/>
    <property type="match status" value="2"/>
</dbReference>
<reference evidence="2 3" key="1">
    <citation type="submission" date="2020-08" db="EMBL/GenBank/DDBJ databases">
        <title>Genomic Encyclopedia of Type Strains, Phase IV (KMG-IV): sequencing the most valuable type-strain genomes for metagenomic binning, comparative biology and taxonomic classification.</title>
        <authorList>
            <person name="Goeker M."/>
        </authorList>
    </citation>
    <scope>NUCLEOTIDE SEQUENCE [LARGE SCALE GENOMIC DNA]</scope>
    <source>
        <strain evidence="2 3">DSM 2461</strain>
    </source>
</reference>
<dbReference type="SUPFAM" id="SSF48452">
    <property type="entry name" value="TPR-like"/>
    <property type="match status" value="2"/>
</dbReference>
<dbReference type="InterPro" id="IPR011990">
    <property type="entry name" value="TPR-like_helical_dom_sf"/>
</dbReference>
<dbReference type="InterPro" id="IPR019734">
    <property type="entry name" value="TPR_rpt"/>
</dbReference>
<evidence type="ECO:0000313" key="2">
    <source>
        <dbReference type="EMBL" id="MBB6478548.1"/>
    </source>
</evidence>
<keyword evidence="1" id="KW-1133">Transmembrane helix</keyword>
<organism evidence="2 3">
    <name type="scientific">Spirochaeta isovalerica</name>
    <dbReference type="NCBI Taxonomy" id="150"/>
    <lineage>
        <taxon>Bacteria</taxon>
        <taxon>Pseudomonadati</taxon>
        <taxon>Spirochaetota</taxon>
        <taxon>Spirochaetia</taxon>
        <taxon>Spirochaetales</taxon>
        <taxon>Spirochaetaceae</taxon>
        <taxon>Spirochaeta</taxon>
    </lineage>
</organism>
<accession>A0A841R707</accession>
<evidence type="ECO:0000313" key="3">
    <source>
        <dbReference type="Proteomes" id="UP000587760"/>
    </source>
</evidence>
<proteinExistence type="predicted"/>
<keyword evidence="1" id="KW-0472">Membrane</keyword>
<dbReference type="Proteomes" id="UP000587760">
    <property type="component" value="Unassembled WGS sequence"/>
</dbReference>
<feature type="transmembrane region" description="Helical" evidence="1">
    <location>
        <begin position="12"/>
        <end position="30"/>
    </location>
</feature>
<comment type="caution">
    <text evidence="2">The sequence shown here is derived from an EMBL/GenBank/DDBJ whole genome shotgun (WGS) entry which is preliminary data.</text>
</comment>
<dbReference type="RefSeq" id="WP_184742493.1">
    <property type="nucleotide sequence ID" value="NZ_JACHGJ010000001.1"/>
</dbReference>
<dbReference type="AlphaFoldDB" id="A0A841R707"/>
<sequence>MLAINGRKSLIILDVALLILALTIGGFLLSQNDFSYYVELVRPNRSAEFRDNLAAVDRMINGGGYSSAISYLKKGSSFAETGLNWMSVIKRAYMLSEKTGDESLFHKYVKKGFDEYPGNEDIRALRVFSLLKQQEYEAASELSLGIGNSYYDNLKVEAALSAEFASDTIADPFSYLLDLLKESEDPSIFRRVGEITGNDKLLFDAAVLYMKSGEIKSAYNLASGITGAWVNDEAIGMIAIDAGQFNHALSRLLNQNQIDLRNHNERWAVQLILGDLLQLEGNLNDSAQYYRRSLEINSSGSWQQYANYSRLLKAQGRFRQSMTTLQDAIDVFPDREKELVVSMVVNQFDRNRSTTERYLKSFLDRHPDDPEANLLVIEHFPIQTTPEKYGARIWELYNKNPSNRAIAEFLIWYLLGVGDIEGTTLVLDRFDRDSGRSYWTVFYRALSLSMNKGFNEAETLLSESIGMKQTWYAYYNLAVIQLFLGKFSPALNNLQEAEVLLSKSDLEKTRYLASIKTKYAVAYIGLRELDNARVSLSEALRLDSNNLEAALLTREIQN</sequence>
<gene>
    <name evidence="2" type="ORF">HNR50_000181</name>
</gene>
<protein>
    <submittedName>
        <fullName evidence="2">Tetratricopeptide (TPR) repeat protein</fullName>
    </submittedName>
</protein>